<dbReference type="GO" id="GO:0016787">
    <property type="term" value="F:hydrolase activity"/>
    <property type="evidence" value="ECO:0007669"/>
    <property type="project" value="InterPro"/>
</dbReference>
<dbReference type="SMART" id="SM00487">
    <property type="entry name" value="DEXDc"/>
    <property type="match status" value="1"/>
</dbReference>
<comment type="caution">
    <text evidence="4">The sequence shown here is derived from an EMBL/GenBank/DDBJ whole genome shotgun (WGS) entry which is preliminary data.</text>
</comment>
<dbReference type="InterPro" id="IPR052933">
    <property type="entry name" value="DNA_Protect_Modify"/>
</dbReference>
<dbReference type="InterPro" id="IPR014001">
    <property type="entry name" value="Helicase_ATP-bd"/>
</dbReference>
<evidence type="ECO:0000256" key="1">
    <source>
        <dbReference type="SAM" id="Coils"/>
    </source>
</evidence>
<evidence type="ECO:0000256" key="2">
    <source>
        <dbReference type="SAM" id="MobiDB-lite"/>
    </source>
</evidence>
<dbReference type="EMBL" id="WIEZ01000019">
    <property type="protein sequence ID" value="NKM48977.1"/>
    <property type="molecule type" value="Genomic_DNA"/>
</dbReference>
<dbReference type="InterPro" id="IPR006935">
    <property type="entry name" value="Helicase/UvrB_N"/>
</dbReference>
<feature type="coiled-coil region" evidence="1">
    <location>
        <begin position="1626"/>
        <end position="1691"/>
    </location>
</feature>
<name>A0A8I2GZG5_RHILV</name>
<evidence type="ECO:0000313" key="4">
    <source>
        <dbReference type="EMBL" id="NKM48977.1"/>
    </source>
</evidence>
<dbReference type="PANTHER" id="PTHR41313:SF1">
    <property type="entry name" value="DNA METHYLASE ADENINE-SPECIFIC DOMAIN-CONTAINING PROTEIN"/>
    <property type="match status" value="1"/>
</dbReference>
<dbReference type="Gene3D" id="3.40.50.150">
    <property type="entry name" value="Vaccinia Virus protein VP39"/>
    <property type="match status" value="1"/>
</dbReference>
<dbReference type="PROSITE" id="PS00092">
    <property type="entry name" value="N6_MTASE"/>
    <property type="match status" value="1"/>
</dbReference>
<evidence type="ECO:0000313" key="5">
    <source>
        <dbReference type="Proteomes" id="UP000662259"/>
    </source>
</evidence>
<evidence type="ECO:0000259" key="3">
    <source>
        <dbReference type="SMART" id="SM00487"/>
    </source>
</evidence>
<accession>A0A8I2GZG5</accession>
<dbReference type="InterPro" id="IPR029063">
    <property type="entry name" value="SAM-dependent_MTases_sf"/>
</dbReference>
<dbReference type="GO" id="GO:0005524">
    <property type="term" value="F:ATP binding"/>
    <property type="evidence" value="ECO:0007669"/>
    <property type="project" value="InterPro"/>
</dbReference>
<dbReference type="PRINTS" id="PR00507">
    <property type="entry name" value="N12N6MTFRASE"/>
</dbReference>
<feature type="compositionally biased region" description="Pro residues" evidence="2">
    <location>
        <begin position="39"/>
        <end position="49"/>
    </location>
</feature>
<dbReference type="InterPro" id="IPR027417">
    <property type="entry name" value="P-loop_NTPase"/>
</dbReference>
<reference evidence="4" key="1">
    <citation type="submission" date="2019-10" db="EMBL/GenBank/DDBJ databases">
        <title>Rhizobium leguminosarum symbiovar viciae collection.</title>
        <authorList>
            <person name="Boivin S."/>
            <person name="Lepetit M."/>
        </authorList>
    </citation>
    <scope>NUCLEOTIDE SEQUENCE</scope>
    <source>
        <strain evidence="4">L143</strain>
    </source>
</reference>
<gene>
    <name evidence="4" type="ORF">GFL91_29415</name>
</gene>
<feature type="region of interest" description="Disordered" evidence="2">
    <location>
        <begin position="29"/>
        <end position="67"/>
    </location>
</feature>
<proteinExistence type="predicted"/>
<dbReference type="GO" id="GO:0032259">
    <property type="term" value="P:methylation"/>
    <property type="evidence" value="ECO:0007669"/>
    <property type="project" value="InterPro"/>
</dbReference>
<dbReference type="SUPFAM" id="SSF52540">
    <property type="entry name" value="P-loop containing nucleoside triphosphate hydrolases"/>
    <property type="match status" value="2"/>
</dbReference>
<dbReference type="CDD" id="cd02440">
    <property type="entry name" value="AdoMet_MTases"/>
    <property type="match status" value="1"/>
</dbReference>
<dbReference type="SUPFAM" id="SSF53335">
    <property type="entry name" value="S-adenosyl-L-methionine-dependent methyltransferases"/>
    <property type="match status" value="1"/>
</dbReference>
<dbReference type="PANTHER" id="PTHR41313">
    <property type="entry name" value="ADENINE-SPECIFIC METHYLTRANSFERASE"/>
    <property type="match status" value="1"/>
</dbReference>
<dbReference type="Gene3D" id="3.40.50.300">
    <property type="entry name" value="P-loop containing nucleotide triphosphate hydrolases"/>
    <property type="match status" value="2"/>
</dbReference>
<dbReference type="InterPro" id="IPR002052">
    <property type="entry name" value="DNA_methylase_N6_adenine_CS"/>
</dbReference>
<dbReference type="GO" id="GO:0003677">
    <property type="term" value="F:DNA binding"/>
    <property type="evidence" value="ECO:0007669"/>
    <property type="project" value="InterPro"/>
</dbReference>
<feature type="domain" description="Helicase ATP-binding" evidence="3">
    <location>
        <begin position="866"/>
        <end position="1133"/>
    </location>
</feature>
<dbReference type="RefSeq" id="WP_168277143.1">
    <property type="nucleotide sequence ID" value="NZ_WIEZ01000019.1"/>
</dbReference>
<protein>
    <submittedName>
        <fullName evidence="4">Lactate dehydrogenase</fullName>
    </submittedName>
</protein>
<feature type="coiled-coil region" evidence="1">
    <location>
        <begin position="1013"/>
        <end position="1040"/>
    </location>
</feature>
<keyword evidence="1" id="KW-0175">Coiled coil</keyword>
<dbReference type="Proteomes" id="UP000662259">
    <property type="component" value="Unassembled WGS sequence"/>
</dbReference>
<organism evidence="4 5">
    <name type="scientific">Rhizobium leguminosarum bv. viciae</name>
    <dbReference type="NCBI Taxonomy" id="387"/>
    <lineage>
        <taxon>Bacteria</taxon>
        <taxon>Pseudomonadati</taxon>
        <taxon>Pseudomonadota</taxon>
        <taxon>Alphaproteobacteria</taxon>
        <taxon>Hyphomicrobiales</taxon>
        <taxon>Rhizobiaceae</taxon>
        <taxon>Rhizobium/Agrobacterium group</taxon>
        <taxon>Rhizobium</taxon>
    </lineage>
</organism>
<dbReference type="Pfam" id="PF04851">
    <property type="entry name" value="ResIII"/>
    <property type="match status" value="1"/>
</dbReference>
<dbReference type="GO" id="GO:0008168">
    <property type="term" value="F:methyltransferase activity"/>
    <property type="evidence" value="ECO:0007669"/>
    <property type="project" value="InterPro"/>
</dbReference>
<sequence>MSHDPFTLDISGSSALSSGFGLGVTAFGGFAANDDDPDPPPPSPTPALPLPATKRPATRRHGERTNFYLNDGDDRGLAATWKERAKANLAAILTATEIEKQDRPATRDEQAKLIRFTGFGASDLANGIFRRPGETAFRKGWDDLGGSLESAVTETDYASLARCTQYAHFTPEYIVRAVWAGLQRLGWRGGRVLEPGIGTGLFPALMPTAFRDNSRVTGIELDPVTARIARLLQPKARVINADFARTDLNAIYDLAIGNPPFSDRTVRSDRQYRPLGLQLHDYFIARSIDLLKPGALAAFVTSAGTMDKADATAREHIVRSADLIAAVRLPEGSFQADAGTDVVVDILFFRKRRIAEPEGDLSWLDLEEVHPATSDDGAIRVNRWFAEHPDLVLGEHALTSGPFGETYTCRPRAGEDLETALKAVIALLPENLYDGEPTQIDIDLEEELGEIVDLRSGNDKVREGSFFINNRHGLMQMIDGVPLAVSVRKGRSGDGLSEKHVRIIKKLVPIRDAVREVLKAQERDQPWWDLQVRLRIAWSSFVRDFGPINHTTVSISEDDETGEVRETHRRSNLQPFLDDPDCWLVASIEDYDLETDTAKPGPIFSERVISPPAPPVITSAADALAVVLNERGRVDPEHIAELLHRDPNAVIDELGDAIFRDPADGSWQTSDAYLSGPVRTKLTVAEAAAALDPIYERNVRALQDVQPADLRPSDITARLGAPWIPAADVVAFVKETMDVDIRIHHMPELGSWTVEARQLGYSAVGTSEWGTARRHAGELLADALNSRVPQIFDVYRDVGGERRVLNVVDTEAARDKLQKIKEAFQNWVWTDPDRTDRVARAYNDRFNDIAPRKFDGSHLKLPGASGAFVLYGHQKRGIWRIISSGSTYLAHAVGAGKTMTMAAAIMEQRRLGLIAKAMLVVPGHCLAQAAREFLALYPNARILVADETNFTKDKRARFLSRAATAAWDAIIITHSAFRFIAVPSAFESQMIQDELELYEDLLTKVDSEDRVSRKRLERLKEGLQERLEALSTRKDDLLTISEIGVDQIIVDEAQEFRKLSFATNMSTLKGIDPNGSQRAWDLYVKSRYIETKNPGRALVLASGTPITNTLGEMFSIQRLLGHEALRERGLHEFDAWASTFGDTTTELEIQPSGKYKPVSRFASFVNVPELIAMFRSFADVVMPEDLKQYVKVPALSTGRRQILTARPTPAFKLYQQILDSRIKAIEMREGPAQPGDDILLSVITDGRHAAIDLRLVIPANDDEPDNKLNLLIENAFHIWKETGENTYHCPDGKPYELPGAAQMIFSDLGTINVEKTRGFSAYRWIRDELVRLGVPPSEIACIQDFKKTEAKQRLFGDVRSGKVRFLIGSSEMMGTGVNAQLRLKALHHLDVPWLPSQIEQREGRIVRQGNQHDVVDIFAYATQGSLDAAMWQNNERKARFIAAALSGDTSIRRLDDLGEGQANQFAMAKAIASGDERLMQKAGLEAEIARLERLRAAHDDDLFAVRRQVRDAERDIEVSTRRIDEIGRDIRRLVPTAGDAFTMTVTGVSYDERKEAGRALMKEILTLVQLQQEGEIVIASIGGFDLVYDGERFGRSDGYRYTTLLQRTGADYEIDLAVTVTPLGAVSRLEHALDDFDGERERYRQRLEEARRRLASYQTRDGGEFAFAAELGEKRRQLRDVEAEFAAEAREAGTSARQSGLILEAVPHAHRCIAQ</sequence>